<protein>
    <submittedName>
        <fullName evidence="3">Heat shock protein HslJ</fullName>
    </submittedName>
</protein>
<dbReference type="Gene3D" id="2.40.128.270">
    <property type="match status" value="1"/>
</dbReference>
<organism evidence="3 4">
    <name type="scientific">Microbulbifer yueqingensis</name>
    <dbReference type="NCBI Taxonomy" id="658219"/>
    <lineage>
        <taxon>Bacteria</taxon>
        <taxon>Pseudomonadati</taxon>
        <taxon>Pseudomonadota</taxon>
        <taxon>Gammaproteobacteria</taxon>
        <taxon>Cellvibrionales</taxon>
        <taxon>Microbulbiferaceae</taxon>
        <taxon>Microbulbifer</taxon>
    </lineage>
</organism>
<name>A0A1G9DK76_9GAMM</name>
<dbReference type="Proteomes" id="UP000199305">
    <property type="component" value="Unassembled WGS sequence"/>
</dbReference>
<dbReference type="OrthoDB" id="5740737at2"/>
<evidence type="ECO:0000313" key="4">
    <source>
        <dbReference type="Proteomes" id="UP000199305"/>
    </source>
</evidence>
<dbReference type="RefSeq" id="WP_091515647.1">
    <property type="nucleotide sequence ID" value="NZ_FNFH01000006.1"/>
</dbReference>
<keyword evidence="3" id="KW-0346">Stress response</keyword>
<gene>
    <name evidence="3" type="ORF">SAMN05216212_2842</name>
</gene>
<sequence>MENIRLSLLPACLLLAAAVLHGCGHNGGTQEVTPAESPGLCEQPWLLKSLTIDGREHRTGLLWRKLMRDRPYFSCDPLGYVRGNSGSNPYIGKLLRSGSRFSWTRPPTVSPMAERRDSNDLEQDFLRALSQTDNLSFEGNSLILESSDSATRIEFQPAKSSPP</sequence>
<dbReference type="EMBL" id="FNFH01000006">
    <property type="protein sequence ID" value="SDK64291.1"/>
    <property type="molecule type" value="Genomic_DNA"/>
</dbReference>
<dbReference type="AlphaFoldDB" id="A0A1G9DK76"/>
<feature type="chain" id="PRO_5011501197" evidence="1">
    <location>
        <begin position="23"/>
        <end position="163"/>
    </location>
</feature>
<reference evidence="4" key="1">
    <citation type="submission" date="2016-10" db="EMBL/GenBank/DDBJ databases">
        <authorList>
            <person name="Varghese N."/>
            <person name="Submissions S."/>
        </authorList>
    </citation>
    <scope>NUCLEOTIDE SEQUENCE [LARGE SCALE GENOMIC DNA]</scope>
    <source>
        <strain evidence="4">CGMCC 1.10658</strain>
    </source>
</reference>
<evidence type="ECO:0000256" key="1">
    <source>
        <dbReference type="SAM" id="SignalP"/>
    </source>
</evidence>
<feature type="signal peptide" evidence="1">
    <location>
        <begin position="1"/>
        <end position="22"/>
    </location>
</feature>
<keyword evidence="1" id="KW-0732">Signal</keyword>
<keyword evidence="4" id="KW-1185">Reference proteome</keyword>
<proteinExistence type="predicted"/>
<dbReference type="InterPro" id="IPR038670">
    <property type="entry name" value="HslJ-like_sf"/>
</dbReference>
<dbReference type="Pfam" id="PF03724">
    <property type="entry name" value="META"/>
    <property type="match status" value="1"/>
</dbReference>
<accession>A0A1G9DK76</accession>
<dbReference type="InterPro" id="IPR005184">
    <property type="entry name" value="DUF306_Meta_HslJ"/>
</dbReference>
<feature type="domain" description="DUF306" evidence="2">
    <location>
        <begin position="78"/>
        <end position="155"/>
    </location>
</feature>
<evidence type="ECO:0000259" key="2">
    <source>
        <dbReference type="Pfam" id="PF03724"/>
    </source>
</evidence>
<evidence type="ECO:0000313" key="3">
    <source>
        <dbReference type="EMBL" id="SDK64291.1"/>
    </source>
</evidence>